<organism evidence="7 8">
    <name type="scientific">Cinchona calisaya</name>
    <dbReference type="NCBI Taxonomy" id="153742"/>
    <lineage>
        <taxon>Eukaryota</taxon>
        <taxon>Viridiplantae</taxon>
        <taxon>Streptophyta</taxon>
        <taxon>Embryophyta</taxon>
        <taxon>Tracheophyta</taxon>
        <taxon>Spermatophyta</taxon>
        <taxon>Magnoliopsida</taxon>
        <taxon>eudicotyledons</taxon>
        <taxon>Gunneridae</taxon>
        <taxon>Pentapetalae</taxon>
        <taxon>asterids</taxon>
        <taxon>lamiids</taxon>
        <taxon>Gentianales</taxon>
        <taxon>Rubiaceae</taxon>
        <taxon>Cinchonoideae</taxon>
        <taxon>Cinchoneae</taxon>
        <taxon>Cinchona</taxon>
    </lineage>
</organism>
<evidence type="ECO:0000256" key="4">
    <source>
        <dbReference type="ARBA" id="ARBA00022840"/>
    </source>
</evidence>
<sequence>MHSEFSLILFLVLNLSVLLSFPTLISSSSATVTAPSNVTTCPLNLNYVLTIPWSKDACKNQPNSITTTSQNPNSSDNCCQNLLSLFGISLANRLKQTSQFELPDLATSVSCLDEFQSKLNSLSLPHNLASLCFDPLQFVISPNMCASIQTAQDWRNKLGPSTALDSACSTDLSDCSACISAGFQVQSQLIALDGKGGFGIVYKGMLGDGTVVAVKKVIIETDNSKANEDFCNEVDIISNLKHRNLVPLRGCCMTDDKVHNDGEGESQRYLVYDYMCNGNLNDHLFPMINGETEKQLLSWQQRKSIVLDVAKRMKKALTWSSSEQATLITDWAWTMVKSGKMQEVLDQDLVKNVGEKDSVNANSINVMERFVLVGILCAHVTESLRPTVLDAIKMMEGDIEVPEIPDRPSPLLMHPPFNDNFGEGLLQLYNAI</sequence>
<dbReference type="InterPro" id="IPR000719">
    <property type="entry name" value="Prot_kinase_dom"/>
</dbReference>
<evidence type="ECO:0000256" key="5">
    <source>
        <dbReference type="SAM" id="SignalP"/>
    </source>
</evidence>
<dbReference type="SUPFAM" id="SSF56112">
    <property type="entry name" value="Protein kinase-like (PK-like)"/>
    <property type="match status" value="1"/>
</dbReference>
<dbReference type="Proteomes" id="UP001630127">
    <property type="component" value="Unassembled WGS sequence"/>
</dbReference>
<evidence type="ECO:0000313" key="8">
    <source>
        <dbReference type="Proteomes" id="UP001630127"/>
    </source>
</evidence>
<evidence type="ECO:0000259" key="6">
    <source>
        <dbReference type="PROSITE" id="PS50011"/>
    </source>
</evidence>
<keyword evidence="4" id="KW-0067">ATP-binding</keyword>
<protein>
    <recommendedName>
        <fullName evidence="6">Protein kinase domain-containing protein</fullName>
    </recommendedName>
</protein>
<dbReference type="PROSITE" id="PS50011">
    <property type="entry name" value="PROTEIN_KINASE_DOM"/>
    <property type="match status" value="1"/>
</dbReference>
<gene>
    <name evidence="7" type="ORF">ACH5RR_001907</name>
</gene>
<proteinExistence type="predicted"/>
<evidence type="ECO:0000256" key="2">
    <source>
        <dbReference type="ARBA" id="ARBA00022741"/>
    </source>
</evidence>
<dbReference type="InterPro" id="IPR052059">
    <property type="entry name" value="CR_Ser/Thr_kinase"/>
</dbReference>
<keyword evidence="5" id="KW-0732">Signal</keyword>
<dbReference type="GO" id="GO:0016301">
    <property type="term" value="F:kinase activity"/>
    <property type="evidence" value="ECO:0007669"/>
    <property type="project" value="UniProtKB-KW"/>
</dbReference>
<dbReference type="Pfam" id="PF19160">
    <property type="entry name" value="SPARK"/>
    <property type="match status" value="1"/>
</dbReference>
<dbReference type="InterPro" id="IPR011009">
    <property type="entry name" value="Kinase-like_dom_sf"/>
</dbReference>
<keyword evidence="8" id="KW-1185">Reference proteome</keyword>
<keyword evidence="1" id="KW-0808">Transferase</keyword>
<feature type="signal peptide" evidence="5">
    <location>
        <begin position="1"/>
        <end position="20"/>
    </location>
</feature>
<dbReference type="Gene3D" id="1.10.510.10">
    <property type="entry name" value="Transferase(Phosphotransferase) domain 1"/>
    <property type="match status" value="1"/>
</dbReference>
<name>A0ABD3B564_9GENT</name>
<comment type="caution">
    <text evidence="7">The sequence shown here is derived from an EMBL/GenBank/DDBJ whole genome shotgun (WGS) entry which is preliminary data.</text>
</comment>
<accession>A0ABD3B564</accession>
<feature type="chain" id="PRO_5044870025" description="Protein kinase domain-containing protein" evidence="5">
    <location>
        <begin position="21"/>
        <end position="432"/>
    </location>
</feature>
<feature type="domain" description="Protein kinase" evidence="6">
    <location>
        <begin position="187"/>
        <end position="432"/>
    </location>
</feature>
<dbReference type="EMBL" id="JBJUIK010000001">
    <property type="protein sequence ID" value="KAL3538541.1"/>
    <property type="molecule type" value="Genomic_DNA"/>
</dbReference>
<dbReference type="InterPro" id="IPR043891">
    <property type="entry name" value="SPARK"/>
</dbReference>
<reference evidence="7 8" key="1">
    <citation type="submission" date="2024-11" db="EMBL/GenBank/DDBJ databases">
        <title>A near-complete genome assembly of Cinchona calisaya.</title>
        <authorList>
            <person name="Lian D.C."/>
            <person name="Zhao X.W."/>
            <person name="Wei L."/>
        </authorList>
    </citation>
    <scope>NUCLEOTIDE SEQUENCE [LARGE SCALE GENOMIC DNA]</scope>
    <source>
        <tissue evidence="7">Nenye</tissue>
    </source>
</reference>
<keyword evidence="3" id="KW-0418">Kinase</keyword>
<dbReference type="AlphaFoldDB" id="A0ABD3B564"/>
<evidence type="ECO:0000256" key="1">
    <source>
        <dbReference type="ARBA" id="ARBA00022679"/>
    </source>
</evidence>
<evidence type="ECO:0000313" key="7">
    <source>
        <dbReference type="EMBL" id="KAL3538541.1"/>
    </source>
</evidence>
<keyword evidence="2" id="KW-0547">Nucleotide-binding</keyword>
<dbReference type="PANTHER" id="PTHR47973">
    <property type="entry name" value="CYSTEINE-RICH RECEPTOR-LIKE PROTEIN KINASE 3"/>
    <property type="match status" value="1"/>
</dbReference>
<dbReference type="GO" id="GO:0005524">
    <property type="term" value="F:ATP binding"/>
    <property type="evidence" value="ECO:0007669"/>
    <property type="project" value="UniProtKB-KW"/>
</dbReference>
<evidence type="ECO:0000256" key="3">
    <source>
        <dbReference type="ARBA" id="ARBA00022777"/>
    </source>
</evidence>